<dbReference type="GO" id="GO:0006506">
    <property type="term" value="P:GPI anchor biosynthetic process"/>
    <property type="evidence" value="ECO:0007669"/>
    <property type="project" value="UniProtKB-KW"/>
</dbReference>
<keyword evidence="3" id="KW-0337">GPI-anchor biosynthesis</keyword>
<feature type="transmembrane region" description="Helical" evidence="11">
    <location>
        <begin position="355"/>
        <end position="373"/>
    </location>
</feature>
<comment type="subcellular location">
    <subcellularLocation>
        <location evidence="1 11">Endoplasmic reticulum membrane</location>
        <topology evidence="1 11">Multi-pass membrane protein</topology>
    </subcellularLocation>
</comment>
<dbReference type="Proteomes" id="UP000242877">
    <property type="component" value="Unassembled WGS sequence"/>
</dbReference>
<organism evidence="12 13">
    <name type="scientific">Ascosphaera apis ARSEF 7405</name>
    <dbReference type="NCBI Taxonomy" id="392613"/>
    <lineage>
        <taxon>Eukaryota</taxon>
        <taxon>Fungi</taxon>
        <taxon>Dikarya</taxon>
        <taxon>Ascomycota</taxon>
        <taxon>Pezizomycotina</taxon>
        <taxon>Eurotiomycetes</taxon>
        <taxon>Eurotiomycetidae</taxon>
        <taxon>Onygenales</taxon>
        <taxon>Ascosphaeraceae</taxon>
        <taxon>Ascosphaera</taxon>
    </lineage>
</organism>
<comment type="similarity">
    <text evidence="10">Belongs to the glycosyltransferase 22 family. PIGZ subfamily.</text>
</comment>
<dbReference type="GO" id="GO:0000026">
    <property type="term" value="F:alpha-1,2-mannosyltransferase activity"/>
    <property type="evidence" value="ECO:0007669"/>
    <property type="project" value="TreeGrafter"/>
</dbReference>
<evidence type="ECO:0000313" key="13">
    <source>
        <dbReference type="Proteomes" id="UP000242877"/>
    </source>
</evidence>
<proteinExistence type="inferred from homology"/>
<evidence type="ECO:0000256" key="1">
    <source>
        <dbReference type="ARBA" id="ARBA00004477"/>
    </source>
</evidence>
<dbReference type="EMBL" id="AZGZ01000001">
    <property type="protein sequence ID" value="KZZ98153.1"/>
    <property type="molecule type" value="Genomic_DNA"/>
</dbReference>
<dbReference type="Pfam" id="PF03901">
    <property type="entry name" value="Glyco_transf_22"/>
    <property type="match status" value="1"/>
</dbReference>
<reference evidence="12 13" key="1">
    <citation type="journal article" date="2016" name="Genome Biol. Evol.">
        <title>Divergent and convergent evolution of fungal pathogenicity.</title>
        <authorList>
            <person name="Shang Y."/>
            <person name="Xiao G."/>
            <person name="Zheng P."/>
            <person name="Cen K."/>
            <person name="Zhan S."/>
            <person name="Wang C."/>
        </authorList>
    </citation>
    <scope>NUCLEOTIDE SEQUENCE [LARGE SCALE GENOMIC DNA]</scope>
    <source>
        <strain evidence="12 13">ARSEF 7405</strain>
    </source>
</reference>
<evidence type="ECO:0000256" key="5">
    <source>
        <dbReference type="ARBA" id="ARBA00022679"/>
    </source>
</evidence>
<feature type="transmembrane region" description="Helical" evidence="11">
    <location>
        <begin position="7"/>
        <end position="24"/>
    </location>
</feature>
<keyword evidence="9 11" id="KW-0472">Membrane</keyword>
<comment type="pathway">
    <text evidence="2">Glycolipid biosynthesis; glycosylphosphatidylinositol-anchor biosynthesis.</text>
</comment>
<keyword evidence="8 11" id="KW-1133">Transmembrane helix</keyword>
<evidence type="ECO:0000256" key="3">
    <source>
        <dbReference type="ARBA" id="ARBA00022502"/>
    </source>
</evidence>
<evidence type="ECO:0000256" key="7">
    <source>
        <dbReference type="ARBA" id="ARBA00022824"/>
    </source>
</evidence>
<comment type="caution">
    <text evidence="12">The sequence shown here is derived from an EMBL/GenBank/DDBJ whole genome shotgun (WGS) entry which is preliminary data.</text>
</comment>
<evidence type="ECO:0000256" key="9">
    <source>
        <dbReference type="ARBA" id="ARBA00023136"/>
    </source>
</evidence>
<sequence length="558" mass="63704">MYYRRTYLLLLLVRLYFAFAPSYIHPDEHFQGPEIIAGYLFSFPSSPPWEFTVSTPIRSVFPLYVAYGFPLTCLKWLWGEFSDGDTPPPEIVYRVVRGTFFLMTFVLEDWAVLEIAPSHRRKRQAMLLVASSYVTWVYQSHSFSNSSETLLVLWALVLMRRIRDNKYRTSIFDCTVLGGVITMGVFNRITYPAFLIIPGLSMLPHFWRRPFTFLCIGISIAIHTLVGIYIDTDYYKLGSDEPTIVRVFTNPVFTPLNNLRYNSQVDNLAEHGLHARYQHFFVNMLELLGPAYVLVLLAMVSRKFSRYVSLRSLRALSALSAIGLLSIFPHQEARFLLPCVPLMLTCIRKPLSRQFYMAWAVFNIFLGALMGMYHQGGVIPTQLQIPRILDEAIDSKQIAPGAEKTANVIWWKTYMPPNWLLGSSSAKLTNLNIQTVDMKGISGLDMMASLETLVPQCDGHWPNSTLGLHHAPTLLVAPASNTFIDSYVAPNDSEKKSESAHLTPTEKIQLHLLYSYKNHINLDDLDFGDDGIFPTLRRVIGRRGLNVWLVQRDCESKY</sequence>
<protein>
    <recommendedName>
        <fullName evidence="11">Mannosyltransferase</fullName>
        <ecNumber evidence="11">2.4.1.-</ecNumber>
    </recommendedName>
</protein>
<dbReference type="PANTHER" id="PTHR22760">
    <property type="entry name" value="GLYCOSYLTRANSFERASE"/>
    <property type="match status" value="1"/>
</dbReference>
<keyword evidence="7 11" id="KW-0256">Endoplasmic reticulum</keyword>
<dbReference type="OrthoDB" id="4205904at2759"/>
<evidence type="ECO:0000256" key="6">
    <source>
        <dbReference type="ARBA" id="ARBA00022692"/>
    </source>
</evidence>
<keyword evidence="13" id="KW-1185">Reference proteome</keyword>
<evidence type="ECO:0000256" key="10">
    <source>
        <dbReference type="ARBA" id="ARBA00038466"/>
    </source>
</evidence>
<evidence type="ECO:0000313" key="12">
    <source>
        <dbReference type="EMBL" id="KZZ98153.1"/>
    </source>
</evidence>
<keyword evidence="5 12" id="KW-0808">Transferase</keyword>
<evidence type="ECO:0000256" key="4">
    <source>
        <dbReference type="ARBA" id="ARBA00022676"/>
    </source>
</evidence>
<feature type="transmembrane region" description="Helical" evidence="11">
    <location>
        <begin position="211"/>
        <end position="230"/>
    </location>
</feature>
<dbReference type="GO" id="GO:0005789">
    <property type="term" value="C:endoplasmic reticulum membrane"/>
    <property type="evidence" value="ECO:0007669"/>
    <property type="project" value="UniProtKB-SubCell"/>
</dbReference>
<evidence type="ECO:0000256" key="8">
    <source>
        <dbReference type="ARBA" id="ARBA00022989"/>
    </source>
</evidence>
<dbReference type="InterPro" id="IPR005599">
    <property type="entry name" value="GPI_mannosylTrfase"/>
</dbReference>
<comment type="caution">
    <text evidence="11">Lacks conserved residue(s) required for the propagation of feature annotation.</text>
</comment>
<accession>A0A168DVC9</accession>
<dbReference type="VEuPathDB" id="FungiDB:AAP_00414"/>
<gene>
    <name evidence="12" type="ORF">AAP_00414</name>
</gene>
<dbReference type="AlphaFoldDB" id="A0A168DVC9"/>
<dbReference type="EC" id="2.4.1.-" evidence="11"/>
<evidence type="ECO:0000256" key="2">
    <source>
        <dbReference type="ARBA" id="ARBA00004687"/>
    </source>
</evidence>
<name>A0A168DVC9_9EURO</name>
<keyword evidence="4 11" id="KW-0328">Glycosyltransferase</keyword>
<evidence type="ECO:0000256" key="11">
    <source>
        <dbReference type="RuleBase" id="RU363075"/>
    </source>
</evidence>
<keyword evidence="6 11" id="KW-0812">Transmembrane</keyword>
<dbReference type="PANTHER" id="PTHR22760:SF3">
    <property type="entry name" value="GPI MANNOSYLTRANSFERASE 4"/>
    <property type="match status" value="1"/>
</dbReference>
<feature type="transmembrane region" description="Helical" evidence="11">
    <location>
        <begin position="280"/>
        <end position="300"/>
    </location>
</feature>